<protein>
    <recommendedName>
        <fullName evidence="4">Metallopeptidase family protein</fullName>
    </recommendedName>
</protein>
<feature type="compositionally biased region" description="Gly residues" evidence="1">
    <location>
        <begin position="19"/>
        <end position="37"/>
    </location>
</feature>
<keyword evidence="3" id="KW-1185">Reference proteome</keyword>
<feature type="compositionally biased region" description="Basic and acidic residues" evidence="1">
    <location>
        <begin position="1"/>
        <end position="16"/>
    </location>
</feature>
<evidence type="ECO:0008006" key="4">
    <source>
        <dbReference type="Google" id="ProtNLM"/>
    </source>
</evidence>
<dbReference type="EMBL" id="JAFIDA010000001">
    <property type="protein sequence ID" value="MBP1327077.1"/>
    <property type="molecule type" value="Genomic_DNA"/>
</dbReference>
<feature type="region of interest" description="Disordered" evidence="1">
    <location>
        <begin position="1"/>
        <end position="67"/>
    </location>
</feature>
<comment type="caution">
    <text evidence="2">The sequence shown here is derived from an EMBL/GenBank/DDBJ whole genome shotgun (WGS) entry which is preliminary data.</text>
</comment>
<sequence>MFGWDRSARRAARAERASGPGGAAGAGATGAAGGGAGSRSAVSRRHDRRPQRSSMTGPTLPDPNSRFKRFETDARGVVELLQAHFPEELHGVNIGFQTAPASLGESKFPLLYSIDRKSNTIMMFRMPIQRARGLHVNDDEHRRYFVQHCVYQAVCEYLGREPWELLPGRFEHY</sequence>
<dbReference type="CDD" id="cd12954">
    <property type="entry name" value="MMP_TTHA0227_like_1"/>
    <property type="match status" value="1"/>
</dbReference>
<evidence type="ECO:0000313" key="2">
    <source>
        <dbReference type="EMBL" id="MBP1327077.1"/>
    </source>
</evidence>
<gene>
    <name evidence="2" type="ORF">JOF28_002309</name>
</gene>
<reference evidence="2" key="1">
    <citation type="submission" date="2021-02" db="EMBL/GenBank/DDBJ databases">
        <title>Sequencing the genomes of 1000 actinobacteria strains.</title>
        <authorList>
            <person name="Klenk H.-P."/>
        </authorList>
    </citation>
    <scope>NUCLEOTIDE SEQUENCE</scope>
    <source>
        <strain evidence="2">DSM 22850</strain>
    </source>
</reference>
<proteinExistence type="predicted"/>
<dbReference type="Proteomes" id="UP000675163">
    <property type="component" value="Unassembled WGS sequence"/>
</dbReference>
<organism evidence="2 3">
    <name type="scientific">Leucobacter exalbidus</name>
    <dbReference type="NCBI Taxonomy" id="662960"/>
    <lineage>
        <taxon>Bacteria</taxon>
        <taxon>Bacillati</taxon>
        <taxon>Actinomycetota</taxon>
        <taxon>Actinomycetes</taxon>
        <taxon>Micrococcales</taxon>
        <taxon>Microbacteriaceae</taxon>
        <taxon>Leucobacter</taxon>
    </lineage>
</organism>
<dbReference type="RefSeq" id="WP_245189953.1">
    <property type="nucleotide sequence ID" value="NZ_JAFIDA010000001.1"/>
</dbReference>
<dbReference type="SUPFAM" id="SSF55486">
    <property type="entry name" value="Metalloproteases ('zincins'), catalytic domain"/>
    <property type="match status" value="1"/>
</dbReference>
<name>A0A940T4C1_9MICO</name>
<evidence type="ECO:0000256" key="1">
    <source>
        <dbReference type="SAM" id="MobiDB-lite"/>
    </source>
</evidence>
<dbReference type="AlphaFoldDB" id="A0A940T4C1"/>
<feature type="compositionally biased region" description="Basic residues" evidence="1">
    <location>
        <begin position="42"/>
        <end position="51"/>
    </location>
</feature>
<evidence type="ECO:0000313" key="3">
    <source>
        <dbReference type="Proteomes" id="UP000675163"/>
    </source>
</evidence>
<accession>A0A940T4C1</accession>